<dbReference type="Pfam" id="PF13439">
    <property type="entry name" value="Glyco_transf_4"/>
    <property type="match status" value="1"/>
</dbReference>
<dbReference type="Gene3D" id="3.40.50.2000">
    <property type="entry name" value="Glycogen Phosphorylase B"/>
    <property type="match status" value="2"/>
</dbReference>
<evidence type="ECO:0000313" key="3">
    <source>
        <dbReference type="EMBL" id="RJP72328.1"/>
    </source>
</evidence>
<dbReference type="InterPro" id="IPR001296">
    <property type="entry name" value="Glyco_trans_1"/>
</dbReference>
<dbReference type="Pfam" id="PF00534">
    <property type="entry name" value="Glycos_transf_1"/>
    <property type="match status" value="1"/>
</dbReference>
<organism evidence="3 4">
    <name type="scientific">Candidatus Abyssobacteria bacterium SURF_17</name>
    <dbReference type="NCBI Taxonomy" id="2093361"/>
    <lineage>
        <taxon>Bacteria</taxon>
        <taxon>Pseudomonadati</taxon>
        <taxon>Candidatus Hydrogenedentota</taxon>
        <taxon>Candidatus Abyssobacteria</taxon>
    </lineage>
</organism>
<comment type="caution">
    <text evidence="3">The sequence shown here is derived from an EMBL/GenBank/DDBJ whole genome shotgun (WGS) entry which is preliminary data.</text>
</comment>
<dbReference type="Proteomes" id="UP000285961">
    <property type="component" value="Unassembled WGS sequence"/>
</dbReference>
<dbReference type="GO" id="GO:0016757">
    <property type="term" value="F:glycosyltransferase activity"/>
    <property type="evidence" value="ECO:0007669"/>
    <property type="project" value="InterPro"/>
</dbReference>
<keyword evidence="3" id="KW-0808">Transferase</keyword>
<proteinExistence type="predicted"/>
<evidence type="ECO:0000313" key="4">
    <source>
        <dbReference type="Proteomes" id="UP000285961"/>
    </source>
</evidence>
<protein>
    <submittedName>
        <fullName evidence="3">Glycosyltransferase family 1 protein</fullName>
    </submittedName>
</protein>
<dbReference type="PANTHER" id="PTHR12526">
    <property type="entry name" value="GLYCOSYLTRANSFERASE"/>
    <property type="match status" value="1"/>
</dbReference>
<reference evidence="3 4" key="1">
    <citation type="journal article" date="2017" name="ISME J.">
        <title>Energy and carbon metabolisms in a deep terrestrial subsurface fluid microbial community.</title>
        <authorList>
            <person name="Momper L."/>
            <person name="Jungbluth S.P."/>
            <person name="Lee M.D."/>
            <person name="Amend J.P."/>
        </authorList>
    </citation>
    <scope>NUCLEOTIDE SEQUENCE [LARGE SCALE GENOMIC DNA]</scope>
    <source>
        <strain evidence="3">SURF_17</strain>
    </source>
</reference>
<evidence type="ECO:0000259" key="2">
    <source>
        <dbReference type="Pfam" id="PF13439"/>
    </source>
</evidence>
<gene>
    <name evidence="3" type="ORF">C4532_06130</name>
</gene>
<evidence type="ECO:0000259" key="1">
    <source>
        <dbReference type="Pfam" id="PF00534"/>
    </source>
</evidence>
<dbReference type="CDD" id="cd03801">
    <property type="entry name" value="GT4_PimA-like"/>
    <property type="match status" value="1"/>
</dbReference>
<name>A0A419F1W9_9BACT</name>
<dbReference type="AlphaFoldDB" id="A0A419F1W9"/>
<dbReference type="InterPro" id="IPR028098">
    <property type="entry name" value="Glyco_trans_4-like_N"/>
</dbReference>
<dbReference type="SUPFAM" id="SSF53756">
    <property type="entry name" value="UDP-Glycosyltransferase/glycogen phosphorylase"/>
    <property type="match status" value="1"/>
</dbReference>
<feature type="domain" description="Glycosyl transferase family 1" evidence="1">
    <location>
        <begin position="195"/>
        <end position="356"/>
    </location>
</feature>
<accession>A0A419F1W9</accession>
<dbReference type="EMBL" id="QZKI01000046">
    <property type="protein sequence ID" value="RJP72328.1"/>
    <property type="molecule type" value="Genomic_DNA"/>
</dbReference>
<sequence>MTNAPSQCPQGGTIRVLHVVHWPKSGITSFLKHFLDCRSNSMFQYSVLFFIGDPDELRSFSNLCNQVVCLEFDKNRWKGLPRYRRTIRELSPNIIHTHSFQPGVWGRLFRTGARMKIVSTVHSPYPYLRGEGLIDKLKTFAEISSMNICNNKTICVSEAVREHLCEHTRIKRDLLVVIRNGIKMSQTSFIDPMKIRNEIGCNGSAKIITTIGRLSEEKGLDVLLTAFSLVLKTMPDVCLVIIGTGPMEEKLKAQAERLGIQRHVRFLGFKNDVHPYLAASQLYVNASFYEGLPMSLIEALSSGVPVVATRVGGVPEVINDRETGILVGPHNPERLAHAMTTLLNDVEMGNRFRVNGVQHALKRFDISHTVREHEQLYMSLFD</sequence>
<feature type="domain" description="Glycosyltransferase subfamily 4-like N-terminal" evidence="2">
    <location>
        <begin position="75"/>
        <end position="183"/>
    </location>
</feature>